<dbReference type="AlphaFoldDB" id="A0A8H8CEE5"/>
<comment type="caution">
    <text evidence="1">The sequence shown here is derived from an EMBL/GenBank/DDBJ whole genome shotgun (WGS) entry which is preliminary data.</text>
</comment>
<organism evidence="1">
    <name type="scientific">Psilocybe cubensis</name>
    <name type="common">Psychedelic mushroom</name>
    <name type="synonym">Stropharia cubensis</name>
    <dbReference type="NCBI Taxonomy" id="181762"/>
    <lineage>
        <taxon>Eukaryota</taxon>
        <taxon>Fungi</taxon>
        <taxon>Dikarya</taxon>
        <taxon>Basidiomycota</taxon>
        <taxon>Agaricomycotina</taxon>
        <taxon>Agaricomycetes</taxon>
        <taxon>Agaricomycetidae</taxon>
        <taxon>Agaricales</taxon>
        <taxon>Agaricineae</taxon>
        <taxon>Strophariaceae</taxon>
        <taxon>Psilocybe</taxon>
    </lineage>
</organism>
<gene>
    <name evidence="1" type="ORF">JR316_011964</name>
</gene>
<protein>
    <submittedName>
        <fullName evidence="1">Uncharacterized protein</fullName>
    </submittedName>
</protein>
<accession>A0A8H8CEE5</accession>
<evidence type="ECO:0000313" key="1">
    <source>
        <dbReference type="EMBL" id="KAG5163097.1"/>
    </source>
</evidence>
<sequence length="90" mass="10040">MDGLSASMMAMNARIATFAKTNLAVKKRMKTVEDGFQELKAKWTMAKEQVAGNTSLSVTMFNNIKQGIQDVQYMVGILLEQDKQRDPAPK</sequence>
<reference evidence="1" key="1">
    <citation type="submission" date="2021-02" db="EMBL/GenBank/DDBJ databases">
        <title>Psilocybe cubensis genome.</title>
        <authorList>
            <person name="Mckernan K.J."/>
            <person name="Crawford S."/>
            <person name="Trippe A."/>
            <person name="Kane L.T."/>
            <person name="Mclaughlin S."/>
        </authorList>
    </citation>
    <scope>NUCLEOTIDE SEQUENCE [LARGE SCALE GENOMIC DNA]</scope>
    <source>
        <strain evidence="1">MGC-MH-2018</strain>
    </source>
</reference>
<proteinExistence type="predicted"/>
<name>A0A8H8CEE5_PSICU</name>
<dbReference type="EMBL" id="JAFIQS010000016">
    <property type="protein sequence ID" value="KAG5163097.1"/>
    <property type="molecule type" value="Genomic_DNA"/>
</dbReference>